<dbReference type="PATRIC" id="fig|419005.5.peg.333"/>
<sequence length="169" mass="19073">MLLWLSAHFNVYLQKHQKCMKIGIFAGSFDPFTIGHASIVQRALPLFDKIVIAVGINEHKKSMLTSEEKVKKIAVLYANEPKIEVKAYAGLTVSFAQKEQAQYLIKGIRSVKDFEYEREQADINKQIGGIETILLFTEPSLSSISSSIVRELIHFGQDVKPYIPDGYIL</sequence>
<evidence type="ECO:0000256" key="4">
    <source>
        <dbReference type="ARBA" id="ARBA00022741"/>
    </source>
</evidence>
<dbReference type="Gene3D" id="3.40.50.620">
    <property type="entry name" value="HUPs"/>
    <property type="match status" value="1"/>
</dbReference>
<feature type="site" description="Transition state stabilizer" evidence="9">
    <location>
        <position position="36"/>
    </location>
</feature>
<dbReference type="InterPro" id="IPR014729">
    <property type="entry name" value="Rossmann-like_a/b/a_fold"/>
</dbReference>
<dbReference type="NCBIfam" id="TIGR00125">
    <property type="entry name" value="cyt_tran_rel"/>
    <property type="match status" value="1"/>
</dbReference>
<dbReference type="InterPro" id="IPR001980">
    <property type="entry name" value="PPAT"/>
</dbReference>
<dbReference type="EMBL" id="LSDL01000017">
    <property type="protein sequence ID" value="KXB80414.1"/>
    <property type="molecule type" value="Genomic_DNA"/>
</dbReference>
<name>A0A134BKE3_9BACT</name>
<feature type="binding site" evidence="9">
    <location>
        <position position="106"/>
    </location>
    <ligand>
        <name>substrate</name>
    </ligand>
</feature>
<organism evidence="11">
    <name type="scientific">Prevotella amnii</name>
    <dbReference type="NCBI Taxonomy" id="419005"/>
    <lineage>
        <taxon>Bacteria</taxon>
        <taxon>Pseudomonadati</taxon>
        <taxon>Bacteroidota</taxon>
        <taxon>Bacteroidia</taxon>
        <taxon>Bacteroidales</taxon>
        <taxon>Prevotellaceae</taxon>
        <taxon>Prevotella</taxon>
    </lineage>
</organism>
<feature type="binding site" evidence="9">
    <location>
        <position position="28"/>
    </location>
    <ligand>
        <name>substrate</name>
    </ligand>
</feature>
<feature type="binding site" evidence="9">
    <location>
        <position position="36"/>
    </location>
    <ligand>
        <name>ATP</name>
        <dbReference type="ChEBI" id="CHEBI:30616"/>
    </ligand>
</feature>
<evidence type="ECO:0000256" key="6">
    <source>
        <dbReference type="ARBA" id="ARBA00022842"/>
    </source>
</evidence>
<feature type="binding site" evidence="9">
    <location>
        <position position="60"/>
    </location>
    <ligand>
        <name>substrate</name>
    </ligand>
</feature>
<feature type="binding site" evidence="9">
    <location>
        <begin position="28"/>
        <end position="29"/>
    </location>
    <ligand>
        <name>ATP</name>
        <dbReference type="ChEBI" id="CHEBI:30616"/>
    </ligand>
</feature>
<evidence type="ECO:0000256" key="8">
    <source>
        <dbReference type="ARBA" id="ARBA00029346"/>
    </source>
</evidence>
<keyword evidence="5 9" id="KW-0067">ATP-binding</keyword>
<comment type="caution">
    <text evidence="11">The sequence shown here is derived from an EMBL/GenBank/DDBJ whole genome shotgun (WGS) entry which is preliminary data.</text>
</comment>
<keyword evidence="3 9" id="KW-0548">Nucleotidyltransferase</keyword>
<evidence type="ECO:0000256" key="1">
    <source>
        <dbReference type="ARBA" id="ARBA00022490"/>
    </source>
</evidence>
<dbReference type="PRINTS" id="PR01020">
    <property type="entry name" value="LPSBIOSNTHSS"/>
</dbReference>
<evidence type="ECO:0000256" key="7">
    <source>
        <dbReference type="ARBA" id="ARBA00022993"/>
    </source>
</evidence>
<evidence type="ECO:0000256" key="9">
    <source>
        <dbReference type="HAMAP-Rule" id="MF_00151"/>
    </source>
</evidence>
<evidence type="ECO:0000256" key="3">
    <source>
        <dbReference type="ARBA" id="ARBA00022695"/>
    </source>
</evidence>
<feature type="domain" description="Cytidyltransferase-like" evidence="10">
    <location>
        <begin position="24"/>
        <end position="151"/>
    </location>
</feature>
<keyword evidence="2 9" id="KW-0808">Transferase</keyword>
<accession>A0A134BKE3</accession>
<dbReference type="NCBIfam" id="TIGR01510">
    <property type="entry name" value="coaD_prev_kdtB"/>
    <property type="match status" value="1"/>
</dbReference>
<comment type="catalytic activity">
    <reaction evidence="8 9">
        <text>(R)-4'-phosphopantetheine + ATP + H(+) = 3'-dephospho-CoA + diphosphate</text>
        <dbReference type="Rhea" id="RHEA:19801"/>
        <dbReference type="ChEBI" id="CHEBI:15378"/>
        <dbReference type="ChEBI" id="CHEBI:30616"/>
        <dbReference type="ChEBI" id="CHEBI:33019"/>
        <dbReference type="ChEBI" id="CHEBI:57328"/>
        <dbReference type="ChEBI" id="CHEBI:61723"/>
        <dbReference type="EC" id="2.7.7.3"/>
    </reaction>
</comment>
<comment type="similarity">
    <text evidence="9">Belongs to the bacterial CoaD family.</text>
</comment>
<dbReference type="Pfam" id="PF01467">
    <property type="entry name" value="CTP_transf_like"/>
    <property type="match status" value="1"/>
</dbReference>
<dbReference type="GO" id="GO:0015937">
    <property type="term" value="P:coenzyme A biosynthetic process"/>
    <property type="evidence" value="ECO:0007669"/>
    <property type="project" value="UniProtKB-UniRule"/>
</dbReference>
<dbReference type="AlphaFoldDB" id="A0A134BKE3"/>
<protein>
    <recommendedName>
        <fullName evidence="9">Phosphopantetheine adenylyltransferase</fullName>
        <ecNumber evidence="9">2.7.7.3</ecNumber>
    </recommendedName>
    <alternativeName>
        <fullName evidence="9">Dephospho-CoA pyrophosphorylase</fullName>
    </alternativeName>
    <alternativeName>
        <fullName evidence="9">Pantetheine-phosphate adenylyltransferase</fullName>
        <shortName evidence="9">PPAT</shortName>
    </alternativeName>
</protein>
<evidence type="ECO:0000256" key="5">
    <source>
        <dbReference type="ARBA" id="ARBA00022840"/>
    </source>
</evidence>
<dbReference type="GO" id="GO:0005524">
    <property type="term" value="F:ATP binding"/>
    <property type="evidence" value="ECO:0007669"/>
    <property type="project" value="UniProtKB-KW"/>
</dbReference>
<dbReference type="InterPro" id="IPR004821">
    <property type="entry name" value="Cyt_trans-like"/>
</dbReference>
<comment type="pathway">
    <text evidence="9">Cofactor biosynthesis; coenzyme A biosynthesis; CoA from (R)-pantothenate: step 4/5.</text>
</comment>
<dbReference type="GO" id="GO:0004595">
    <property type="term" value="F:pantetheine-phosphate adenylyltransferase activity"/>
    <property type="evidence" value="ECO:0007669"/>
    <property type="project" value="UniProtKB-UniRule"/>
</dbReference>
<dbReference type="STRING" id="419005.HMPREF1860_00330"/>
<feature type="binding site" evidence="9">
    <location>
        <position position="92"/>
    </location>
    <ligand>
        <name>substrate</name>
    </ligand>
</feature>
<dbReference type="UniPathway" id="UPA00241">
    <property type="reaction ID" value="UER00355"/>
</dbReference>
<keyword evidence="7 9" id="KW-0173">Coenzyme A biosynthesis</keyword>
<evidence type="ECO:0000313" key="11">
    <source>
        <dbReference type="EMBL" id="KXB80414.1"/>
    </source>
</evidence>
<gene>
    <name evidence="9" type="primary">coaD</name>
    <name evidence="11" type="ORF">HMPREF1860_00330</name>
</gene>
<comment type="cofactor">
    <cofactor evidence="9">
        <name>Mg(2+)</name>
        <dbReference type="ChEBI" id="CHEBI:18420"/>
    </cofactor>
</comment>
<keyword evidence="6 9" id="KW-0460">Magnesium</keyword>
<evidence type="ECO:0000313" key="12">
    <source>
        <dbReference type="Proteomes" id="UP000070531"/>
    </source>
</evidence>
<evidence type="ECO:0000256" key="2">
    <source>
        <dbReference type="ARBA" id="ARBA00022679"/>
    </source>
</evidence>
<evidence type="ECO:0000259" key="10">
    <source>
        <dbReference type="Pfam" id="PF01467"/>
    </source>
</evidence>
<feature type="binding site" evidence="9">
    <location>
        <begin position="141"/>
        <end position="147"/>
    </location>
    <ligand>
        <name>ATP</name>
        <dbReference type="ChEBI" id="CHEBI:30616"/>
    </ligand>
</feature>
<dbReference type="PANTHER" id="PTHR21342">
    <property type="entry name" value="PHOSPHOPANTETHEINE ADENYLYLTRANSFERASE"/>
    <property type="match status" value="1"/>
</dbReference>
<reference evidence="11 12" key="1">
    <citation type="submission" date="2016-01" db="EMBL/GenBank/DDBJ databases">
        <authorList>
            <person name="Oliw E.H."/>
        </authorList>
    </citation>
    <scope>NUCLEOTIDE SEQUENCE [LARGE SCALE GENOMIC DNA]</scope>
    <source>
        <strain evidence="11 12">DNF00307</strain>
    </source>
</reference>
<keyword evidence="1 9" id="KW-0963">Cytoplasm</keyword>
<dbReference type="GO" id="GO:0005737">
    <property type="term" value="C:cytoplasm"/>
    <property type="evidence" value="ECO:0007669"/>
    <property type="project" value="UniProtKB-SubCell"/>
</dbReference>
<comment type="function">
    <text evidence="9">Reversibly transfers an adenylyl group from ATP to 4'-phosphopantetheine, yielding dephospho-CoA (dPCoA) and pyrophosphate.</text>
</comment>
<feature type="binding site" evidence="9">
    <location>
        <position position="117"/>
    </location>
    <ligand>
        <name>ATP</name>
        <dbReference type="ChEBI" id="CHEBI:30616"/>
    </ligand>
</feature>
<dbReference type="Proteomes" id="UP000070531">
    <property type="component" value="Unassembled WGS sequence"/>
</dbReference>
<feature type="binding site" evidence="9">
    <location>
        <begin position="107"/>
        <end position="109"/>
    </location>
    <ligand>
        <name>ATP</name>
        <dbReference type="ChEBI" id="CHEBI:30616"/>
    </ligand>
</feature>
<keyword evidence="4 9" id="KW-0547">Nucleotide-binding</keyword>
<comment type="subcellular location">
    <subcellularLocation>
        <location evidence="9">Cytoplasm</location>
    </subcellularLocation>
</comment>
<comment type="subunit">
    <text evidence="9">Homohexamer.</text>
</comment>
<dbReference type="PANTHER" id="PTHR21342:SF1">
    <property type="entry name" value="PHOSPHOPANTETHEINE ADENYLYLTRANSFERASE"/>
    <property type="match status" value="1"/>
</dbReference>
<dbReference type="EC" id="2.7.7.3" evidence="9"/>
<dbReference type="HAMAP" id="MF_00151">
    <property type="entry name" value="PPAT_bact"/>
    <property type="match status" value="1"/>
</dbReference>
<proteinExistence type="inferred from homology"/>
<dbReference type="SUPFAM" id="SSF52374">
    <property type="entry name" value="Nucleotidylyl transferase"/>
    <property type="match status" value="1"/>
</dbReference>